<dbReference type="InterPro" id="IPR039809">
    <property type="entry name" value="Chemokine_b/g/d"/>
</dbReference>
<dbReference type="GeneTree" id="ENSGT01100000263482"/>
<evidence type="ECO:0000256" key="1">
    <source>
        <dbReference type="ARBA" id="ARBA00010868"/>
    </source>
</evidence>
<dbReference type="AlphaFoldDB" id="A0A803Y2K7"/>
<organism evidence="6 7">
    <name type="scientific">Meleagris gallopavo</name>
    <name type="common">Wild turkey</name>
    <dbReference type="NCBI Taxonomy" id="9103"/>
    <lineage>
        <taxon>Eukaryota</taxon>
        <taxon>Metazoa</taxon>
        <taxon>Chordata</taxon>
        <taxon>Craniata</taxon>
        <taxon>Vertebrata</taxon>
        <taxon>Euteleostomi</taxon>
        <taxon>Archelosauria</taxon>
        <taxon>Archosauria</taxon>
        <taxon>Dinosauria</taxon>
        <taxon>Saurischia</taxon>
        <taxon>Theropoda</taxon>
        <taxon>Coelurosauria</taxon>
        <taxon>Aves</taxon>
        <taxon>Neognathae</taxon>
        <taxon>Galloanserae</taxon>
        <taxon>Galliformes</taxon>
        <taxon>Phasianidae</taxon>
        <taxon>Meleagridinae</taxon>
        <taxon>Meleagris</taxon>
    </lineage>
</organism>
<dbReference type="OrthoDB" id="8934837at2759"/>
<reference evidence="6" key="2">
    <citation type="submission" date="2025-08" db="UniProtKB">
        <authorList>
            <consortium name="Ensembl"/>
        </authorList>
    </citation>
    <scope>IDENTIFICATION</scope>
</reference>
<protein>
    <recommendedName>
        <fullName evidence="5">Chemokine interleukin-8-like domain-containing protein</fullName>
    </recommendedName>
</protein>
<evidence type="ECO:0000256" key="3">
    <source>
        <dbReference type="ARBA" id="ARBA00022514"/>
    </source>
</evidence>
<accession>A0A803Y2K7</accession>
<dbReference type="Pfam" id="PF00048">
    <property type="entry name" value="IL8"/>
    <property type="match status" value="1"/>
</dbReference>
<gene>
    <name evidence="6" type="primary">LOC100545600</name>
</gene>
<reference evidence="6" key="3">
    <citation type="submission" date="2025-09" db="UniProtKB">
        <authorList>
            <consortium name="Ensembl"/>
        </authorList>
    </citation>
    <scope>IDENTIFICATION</scope>
</reference>
<name>A0A803Y2K7_MELGA</name>
<keyword evidence="3" id="KW-0202">Cytokine</keyword>
<dbReference type="GO" id="GO:0008009">
    <property type="term" value="F:chemokine activity"/>
    <property type="evidence" value="ECO:0007669"/>
    <property type="project" value="InterPro"/>
</dbReference>
<dbReference type="PANTHER" id="PTHR12015">
    <property type="entry name" value="SMALL INDUCIBLE CYTOKINE A"/>
    <property type="match status" value="1"/>
</dbReference>
<evidence type="ECO:0000256" key="4">
    <source>
        <dbReference type="ARBA" id="ARBA00022729"/>
    </source>
</evidence>
<dbReference type="GO" id="GO:0070098">
    <property type="term" value="P:chemokine-mediated signaling pathway"/>
    <property type="evidence" value="ECO:0007669"/>
    <property type="project" value="TreeGrafter"/>
</dbReference>
<keyword evidence="4" id="KW-0732">Signal</keyword>
<proteinExistence type="inferred from homology"/>
<dbReference type="InterPro" id="IPR001811">
    <property type="entry name" value="Chemokine_IL8-like_dom"/>
</dbReference>
<dbReference type="GO" id="GO:0048020">
    <property type="term" value="F:CCR chemokine receptor binding"/>
    <property type="evidence" value="ECO:0007669"/>
    <property type="project" value="TreeGrafter"/>
</dbReference>
<dbReference type="GO" id="GO:0030335">
    <property type="term" value="P:positive regulation of cell migration"/>
    <property type="evidence" value="ECO:0007669"/>
    <property type="project" value="TreeGrafter"/>
</dbReference>
<dbReference type="InterPro" id="IPR036048">
    <property type="entry name" value="Interleukin_8-like_sf"/>
</dbReference>
<dbReference type="GO" id="GO:0061844">
    <property type="term" value="P:antimicrobial humoral immune response mediated by antimicrobial peptide"/>
    <property type="evidence" value="ECO:0007669"/>
    <property type="project" value="TreeGrafter"/>
</dbReference>
<dbReference type="FunFam" id="2.40.50.40:FF:000002">
    <property type="entry name" value="C-C motif chemokine"/>
    <property type="match status" value="1"/>
</dbReference>
<feature type="domain" description="Chemokine interleukin-8-like" evidence="5">
    <location>
        <begin position="79"/>
        <end position="137"/>
    </location>
</feature>
<dbReference type="SMART" id="SM00199">
    <property type="entry name" value="SCY"/>
    <property type="match status" value="1"/>
</dbReference>
<dbReference type="Gene3D" id="2.40.50.40">
    <property type="match status" value="1"/>
</dbReference>
<keyword evidence="2" id="KW-0145">Chemotaxis</keyword>
<evidence type="ECO:0000313" key="7">
    <source>
        <dbReference type="Proteomes" id="UP000001645"/>
    </source>
</evidence>
<dbReference type="CDD" id="cd00272">
    <property type="entry name" value="Chemokine_CC"/>
    <property type="match status" value="1"/>
</dbReference>
<dbReference type="SUPFAM" id="SSF54117">
    <property type="entry name" value="Interleukin 8-like chemokines"/>
    <property type="match status" value="1"/>
</dbReference>
<dbReference type="InParanoid" id="A0A803Y2K7"/>
<dbReference type="GO" id="GO:0048245">
    <property type="term" value="P:eosinophil chemotaxis"/>
    <property type="evidence" value="ECO:0007669"/>
    <property type="project" value="TreeGrafter"/>
</dbReference>
<dbReference type="PANTHER" id="PTHR12015:SF103">
    <property type="entry name" value="C-C MOTIF CHEMOKINE 4-RELATED"/>
    <property type="match status" value="1"/>
</dbReference>
<evidence type="ECO:0000256" key="2">
    <source>
        <dbReference type="ARBA" id="ARBA00022500"/>
    </source>
</evidence>
<dbReference type="GO" id="GO:0005615">
    <property type="term" value="C:extracellular space"/>
    <property type="evidence" value="ECO:0007669"/>
    <property type="project" value="UniProtKB-KW"/>
</dbReference>
<reference evidence="6 7" key="1">
    <citation type="journal article" date="2010" name="PLoS Biol.">
        <title>Multi-platform next-generation sequencing of the domestic turkey (Meleagris gallopavo): genome assembly and analysis.</title>
        <authorList>
            <person name="Dalloul R.A."/>
            <person name="Long J.A."/>
            <person name="Zimin A.V."/>
            <person name="Aslam L."/>
            <person name="Beal K."/>
            <person name="Blomberg L.A."/>
            <person name="Bouffard P."/>
            <person name="Burt D.W."/>
            <person name="Crasta O."/>
            <person name="Crooijmans R.P."/>
            <person name="Cooper K."/>
            <person name="Coulombe R.A."/>
            <person name="De S."/>
            <person name="Delany M.E."/>
            <person name="Dodgson J.B."/>
            <person name="Dong J.J."/>
            <person name="Evans C."/>
            <person name="Frederickson K.M."/>
            <person name="Flicek P."/>
            <person name="Florea L."/>
            <person name="Folkerts O."/>
            <person name="Groenen M.A."/>
            <person name="Harkins T.T."/>
            <person name="Herrero J."/>
            <person name="Hoffmann S."/>
            <person name="Megens H.J."/>
            <person name="Jiang A."/>
            <person name="de Jong P."/>
            <person name="Kaiser P."/>
            <person name="Kim H."/>
            <person name="Kim K.W."/>
            <person name="Kim S."/>
            <person name="Langenberger D."/>
            <person name="Lee M.K."/>
            <person name="Lee T."/>
            <person name="Mane S."/>
            <person name="Marcais G."/>
            <person name="Marz M."/>
            <person name="McElroy A.P."/>
            <person name="Modise T."/>
            <person name="Nefedov M."/>
            <person name="Notredame C."/>
            <person name="Paton I.R."/>
            <person name="Payne W.S."/>
            <person name="Pertea G."/>
            <person name="Prickett D."/>
            <person name="Puiu D."/>
            <person name="Qioa D."/>
            <person name="Raineri E."/>
            <person name="Ruffier M."/>
            <person name="Salzberg S.L."/>
            <person name="Schatz M.C."/>
            <person name="Scheuring C."/>
            <person name="Schmidt C.J."/>
            <person name="Schroeder S."/>
            <person name="Searle S.M."/>
            <person name="Smith E.J."/>
            <person name="Smith J."/>
            <person name="Sonstegard T.S."/>
            <person name="Stadler P.F."/>
            <person name="Tafer H."/>
            <person name="Tu Z.J."/>
            <person name="Van Tassell C.P."/>
            <person name="Vilella A.J."/>
            <person name="Williams K.P."/>
            <person name="Yorke J.A."/>
            <person name="Zhang L."/>
            <person name="Zhang H.B."/>
            <person name="Zhang X."/>
            <person name="Zhang Y."/>
            <person name="Reed K.M."/>
        </authorList>
    </citation>
    <scope>NUCLEOTIDE SEQUENCE [LARGE SCALE GENOMIC DNA]</scope>
</reference>
<sequence>MMHSFLFLETLCPPRGWGIKVAAQQRLSIVLSRALQPPSSSPAHRANVLQTMKGPAAVLTALLLLALCSSAVAHLDGLPTTCCFSYVQRPIPRNVIASAFPTSSKCRLPAVILITKKGKEVCANPEESWVQKRLELFQNQEN</sequence>
<evidence type="ECO:0000313" key="6">
    <source>
        <dbReference type="Ensembl" id="ENSMGAP00000026004.1"/>
    </source>
</evidence>
<dbReference type="Ensembl" id="ENSMGAT00000036543.1">
    <property type="protein sequence ID" value="ENSMGAP00000026004.1"/>
    <property type="gene ID" value="ENSMGAG00000021214.1"/>
</dbReference>
<evidence type="ECO:0000259" key="5">
    <source>
        <dbReference type="SMART" id="SM00199"/>
    </source>
</evidence>
<dbReference type="GO" id="GO:0006954">
    <property type="term" value="P:inflammatory response"/>
    <property type="evidence" value="ECO:0007669"/>
    <property type="project" value="TreeGrafter"/>
</dbReference>
<comment type="similarity">
    <text evidence="1">Belongs to the intercrine beta (chemokine CC) family.</text>
</comment>
<dbReference type="Proteomes" id="UP000001645">
    <property type="component" value="Chromosome 21"/>
</dbReference>
<keyword evidence="7" id="KW-1185">Reference proteome</keyword>